<evidence type="ECO:0008006" key="3">
    <source>
        <dbReference type="Google" id="ProtNLM"/>
    </source>
</evidence>
<gene>
    <name evidence="1" type="ORF">OKC24_16455</name>
</gene>
<proteinExistence type="predicted"/>
<accession>A0ABT3NMD8</accession>
<evidence type="ECO:0000313" key="1">
    <source>
        <dbReference type="EMBL" id="MCW8040729.1"/>
    </source>
</evidence>
<reference evidence="1 2" key="1">
    <citation type="submission" date="2022-11" db="EMBL/GenBank/DDBJ databases">
        <title>Acinetobacter entericus sp. nov., isolated from the gut of the plastic-eating larvae of the Coleoptera insect Zophobas atratus.</title>
        <authorList>
            <person name="Dong X."/>
            <person name="Yang Y."/>
        </authorList>
    </citation>
    <scope>NUCLEOTIDE SEQUENCE [LARGE SCALE GENOMIC DNA]</scope>
    <source>
        <strain evidence="1 2">BIT-DXN8</strain>
    </source>
</reference>
<protein>
    <recommendedName>
        <fullName evidence="3">MFS transporter</fullName>
    </recommendedName>
</protein>
<name>A0ABT3NMD8_9GAMM</name>
<sequence>MAKSFQYDNNRQDRWLGLNLFSCLNAPLYVFDAYRLLGAAA</sequence>
<comment type="caution">
    <text evidence="1">The sequence shown here is derived from an EMBL/GenBank/DDBJ whole genome shotgun (WGS) entry which is preliminary data.</text>
</comment>
<keyword evidence="2" id="KW-1185">Reference proteome</keyword>
<dbReference type="Proteomes" id="UP001209682">
    <property type="component" value="Unassembled WGS sequence"/>
</dbReference>
<organism evidence="1 2">
    <name type="scientific">Acinetobacter entericus</name>
    <dbReference type="NCBI Taxonomy" id="2989714"/>
    <lineage>
        <taxon>Bacteria</taxon>
        <taxon>Pseudomonadati</taxon>
        <taxon>Pseudomonadota</taxon>
        <taxon>Gammaproteobacteria</taxon>
        <taxon>Moraxellales</taxon>
        <taxon>Moraxellaceae</taxon>
        <taxon>Acinetobacter</taxon>
    </lineage>
</organism>
<evidence type="ECO:0000313" key="2">
    <source>
        <dbReference type="Proteomes" id="UP001209682"/>
    </source>
</evidence>
<dbReference type="EMBL" id="JAPEQW010000029">
    <property type="protein sequence ID" value="MCW8040729.1"/>
    <property type="molecule type" value="Genomic_DNA"/>
</dbReference>
<dbReference type="RefSeq" id="WP_265466027.1">
    <property type="nucleotide sequence ID" value="NZ_JAPEQW010000029.1"/>
</dbReference>